<evidence type="ECO:0000313" key="2">
    <source>
        <dbReference type="EMBL" id="OGG54967.1"/>
    </source>
</evidence>
<keyword evidence="1" id="KW-0812">Transmembrane</keyword>
<evidence type="ECO:0000313" key="3">
    <source>
        <dbReference type="Proteomes" id="UP000178606"/>
    </source>
</evidence>
<gene>
    <name evidence="2" type="ORF">A3F84_27480</name>
</gene>
<evidence type="ECO:0000256" key="1">
    <source>
        <dbReference type="SAM" id="Phobius"/>
    </source>
</evidence>
<reference evidence="2 3" key="1">
    <citation type="journal article" date="2016" name="Nat. Commun.">
        <title>Thousands of microbial genomes shed light on interconnected biogeochemical processes in an aquifer system.</title>
        <authorList>
            <person name="Anantharaman K."/>
            <person name="Brown C.T."/>
            <person name="Hug L.A."/>
            <person name="Sharon I."/>
            <person name="Castelle C.J."/>
            <person name="Probst A.J."/>
            <person name="Thomas B.C."/>
            <person name="Singh A."/>
            <person name="Wilkins M.J."/>
            <person name="Karaoz U."/>
            <person name="Brodie E.L."/>
            <person name="Williams K.H."/>
            <person name="Hubbard S.S."/>
            <person name="Banfield J.F."/>
        </authorList>
    </citation>
    <scope>NUCLEOTIDE SEQUENCE [LARGE SCALE GENOMIC DNA]</scope>
    <source>
        <strain evidence="3">RIFCSPLOWO2_12_FULL_64_10</strain>
    </source>
</reference>
<dbReference type="PANTHER" id="PTHR43471">
    <property type="entry name" value="ABC TRANSPORTER PERMEASE"/>
    <property type="match status" value="1"/>
</dbReference>
<feature type="transmembrane region" description="Helical" evidence="1">
    <location>
        <begin position="214"/>
        <end position="238"/>
    </location>
</feature>
<feature type="transmembrane region" description="Helical" evidence="1">
    <location>
        <begin position="20"/>
        <end position="38"/>
    </location>
</feature>
<feature type="transmembrane region" description="Helical" evidence="1">
    <location>
        <begin position="183"/>
        <end position="202"/>
    </location>
</feature>
<keyword evidence="1" id="KW-0472">Membrane</keyword>
<proteinExistence type="predicted"/>
<protein>
    <recommendedName>
        <fullName evidence="4">ABC transporter permease</fullName>
    </recommendedName>
</protein>
<feature type="transmembrane region" description="Helical" evidence="1">
    <location>
        <begin position="447"/>
        <end position="468"/>
    </location>
</feature>
<dbReference type="PANTHER" id="PTHR43471:SF1">
    <property type="entry name" value="ABC TRANSPORTER PERMEASE PROTEIN NOSY-RELATED"/>
    <property type="match status" value="1"/>
</dbReference>
<feature type="transmembrane region" description="Helical" evidence="1">
    <location>
        <begin position="244"/>
        <end position="265"/>
    </location>
</feature>
<dbReference type="AlphaFoldDB" id="A0A1F6D0T0"/>
<dbReference type="Pfam" id="PF12679">
    <property type="entry name" value="ABC2_membrane_2"/>
    <property type="match status" value="1"/>
</dbReference>
<sequence>MFTRLVQKELLHHLLDFRFLFVFTLCVLLSILGVYVGIRNYARQLQDYHAVSDLNRKIIQVSIDKGEIIDLDVGGYRWNRRPEVLSPLIFGLSGTLGKEVFIHRRFPPLFEFSLFETDPVYALFEVLDLSFIVKVVLSLAVLLFTYDAICGEKEGGTLRLYASFPVSRSTLALAKLTGSTAAVLVPLVLAFLLVSVALSLSSEIELSGEDWIRITLLVGVFALYLAVFAAFSLLMSALTHRRMTAFLGLLGLWTVWLFIVPNVAVDAARRLAPASSVYDLQRQGDALWWKMQEGYQEDWEAYYRLFRNSRRDMDWRSLTEAQRREINEELTGNQNKIQDKWNTRFYAQLRDLNAERRNRTREQQRLATALSALSPLSAVTYASMDLARTGFAQQERMENALYAHLIYLSQYVLQKPGQYFGGAKLADFSFFSYEDNEAVGECLSRNAIHILNLALLAVAGFAGAYVAILRYDVR</sequence>
<dbReference type="EMBL" id="MFKF01000090">
    <property type="protein sequence ID" value="OGG54967.1"/>
    <property type="molecule type" value="Genomic_DNA"/>
</dbReference>
<keyword evidence="1" id="KW-1133">Transmembrane helix</keyword>
<dbReference type="Proteomes" id="UP000178606">
    <property type="component" value="Unassembled WGS sequence"/>
</dbReference>
<dbReference type="GO" id="GO:0140359">
    <property type="term" value="F:ABC-type transporter activity"/>
    <property type="evidence" value="ECO:0007669"/>
    <property type="project" value="InterPro"/>
</dbReference>
<dbReference type="GO" id="GO:0005886">
    <property type="term" value="C:plasma membrane"/>
    <property type="evidence" value="ECO:0007669"/>
    <property type="project" value="UniProtKB-SubCell"/>
</dbReference>
<comment type="caution">
    <text evidence="2">The sequence shown here is derived from an EMBL/GenBank/DDBJ whole genome shotgun (WGS) entry which is preliminary data.</text>
</comment>
<organism evidence="2 3">
    <name type="scientific">Handelsmanbacteria sp. (strain RIFCSPLOWO2_12_FULL_64_10)</name>
    <dbReference type="NCBI Taxonomy" id="1817868"/>
    <lineage>
        <taxon>Bacteria</taxon>
        <taxon>Candidatus Handelsmaniibacteriota</taxon>
    </lineage>
</organism>
<accession>A0A1F6D0T0</accession>
<name>A0A1F6D0T0_HANXR</name>
<evidence type="ECO:0008006" key="4">
    <source>
        <dbReference type="Google" id="ProtNLM"/>
    </source>
</evidence>